<dbReference type="PANTHER" id="PTHR11406">
    <property type="entry name" value="PHOSPHOGLYCERATE KINASE"/>
    <property type="match status" value="1"/>
</dbReference>
<dbReference type="GO" id="GO:0005524">
    <property type="term" value="F:ATP binding"/>
    <property type="evidence" value="ECO:0007669"/>
    <property type="project" value="UniProtKB-KW"/>
</dbReference>
<evidence type="ECO:0000256" key="5">
    <source>
        <dbReference type="ARBA" id="ARBA00013061"/>
    </source>
</evidence>
<evidence type="ECO:0000256" key="4">
    <source>
        <dbReference type="ARBA" id="ARBA00008982"/>
    </source>
</evidence>
<evidence type="ECO:0000256" key="2">
    <source>
        <dbReference type="ARBA" id="ARBA00001946"/>
    </source>
</evidence>
<keyword evidence="11" id="KW-0324">Glycolysis</keyword>
<dbReference type="GO" id="GO:0004618">
    <property type="term" value="F:phosphoglycerate kinase activity"/>
    <property type="evidence" value="ECO:0007669"/>
    <property type="project" value="UniProtKB-EC"/>
</dbReference>
<evidence type="ECO:0000313" key="16">
    <source>
        <dbReference type="EMBL" id="WEL38581.1"/>
    </source>
</evidence>
<evidence type="ECO:0000256" key="14">
    <source>
        <dbReference type="RuleBase" id="RU000696"/>
    </source>
</evidence>
<keyword evidence="9 12" id="KW-0067">ATP-binding</keyword>
<dbReference type="Gene3D" id="3.40.50.1260">
    <property type="entry name" value="Phosphoglycerate kinase, N-terminal domain"/>
    <property type="match status" value="2"/>
</dbReference>
<evidence type="ECO:0000256" key="11">
    <source>
        <dbReference type="ARBA" id="ARBA00023152"/>
    </source>
</evidence>
<dbReference type="Proteomes" id="UP001217963">
    <property type="component" value="Chromosome V"/>
</dbReference>
<comment type="cofactor">
    <cofactor evidence="2">
        <name>Mg(2+)</name>
        <dbReference type="ChEBI" id="CHEBI:18420"/>
    </cofactor>
</comment>
<keyword evidence="8 13" id="KW-0418">Kinase</keyword>
<evidence type="ECO:0000313" key="17">
    <source>
        <dbReference type="Proteomes" id="UP001059546"/>
    </source>
</evidence>
<organism evidence="15 17">
    <name type="scientific">Encephalitozoon hellem</name>
    <name type="common">Microsporidian parasite</name>
    <dbReference type="NCBI Taxonomy" id="27973"/>
    <lineage>
        <taxon>Eukaryota</taxon>
        <taxon>Fungi</taxon>
        <taxon>Fungi incertae sedis</taxon>
        <taxon>Microsporidia</taxon>
        <taxon>Unikaryonidae</taxon>
        <taxon>Encephalitozoon</taxon>
    </lineage>
</organism>
<dbReference type="PRINTS" id="PR00477">
    <property type="entry name" value="PHGLYCKINASE"/>
</dbReference>
<dbReference type="GO" id="GO:0006096">
    <property type="term" value="P:glycolytic process"/>
    <property type="evidence" value="ECO:0007669"/>
    <property type="project" value="UniProtKB-KW"/>
</dbReference>
<dbReference type="GO" id="GO:0005829">
    <property type="term" value="C:cytosol"/>
    <property type="evidence" value="ECO:0007669"/>
    <property type="project" value="TreeGrafter"/>
</dbReference>
<dbReference type="InterPro" id="IPR001576">
    <property type="entry name" value="Phosphoglycerate_kinase"/>
</dbReference>
<dbReference type="AlphaFoldDB" id="A0A9Q9C2W5"/>
<protein>
    <recommendedName>
        <fullName evidence="5 13">Phosphoglycerate kinase</fullName>
        <ecNumber evidence="5 13">2.7.2.3</ecNumber>
    </recommendedName>
</protein>
<evidence type="ECO:0000256" key="12">
    <source>
        <dbReference type="PIRSR" id="PIRSR000724-2"/>
    </source>
</evidence>
<dbReference type="PIRSF" id="PIRSF000724">
    <property type="entry name" value="Pgk"/>
    <property type="match status" value="1"/>
</dbReference>
<evidence type="ECO:0000256" key="13">
    <source>
        <dbReference type="RuleBase" id="RU000532"/>
    </source>
</evidence>
<keyword evidence="6 13" id="KW-0808">Transferase</keyword>
<dbReference type="FunFam" id="3.40.50.1260:FF:000031">
    <property type="entry name" value="Phosphoglycerate kinase 1"/>
    <property type="match status" value="1"/>
</dbReference>
<dbReference type="EMBL" id="CP119066">
    <property type="protein sequence ID" value="WEL38581.1"/>
    <property type="molecule type" value="Genomic_DNA"/>
</dbReference>
<proteinExistence type="inferred from homology"/>
<dbReference type="GO" id="GO:0043531">
    <property type="term" value="F:ADP binding"/>
    <property type="evidence" value="ECO:0007669"/>
    <property type="project" value="TreeGrafter"/>
</dbReference>
<comment type="catalytic activity">
    <reaction evidence="1 13">
        <text>(2R)-3-phosphoglycerate + ATP = (2R)-3-phospho-glyceroyl phosphate + ADP</text>
        <dbReference type="Rhea" id="RHEA:14801"/>
        <dbReference type="ChEBI" id="CHEBI:30616"/>
        <dbReference type="ChEBI" id="CHEBI:57604"/>
        <dbReference type="ChEBI" id="CHEBI:58272"/>
        <dbReference type="ChEBI" id="CHEBI:456216"/>
        <dbReference type="EC" id="2.7.2.3"/>
    </reaction>
</comment>
<evidence type="ECO:0000256" key="6">
    <source>
        <dbReference type="ARBA" id="ARBA00022679"/>
    </source>
</evidence>
<dbReference type="PANTHER" id="PTHR11406:SF23">
    <property type="entry name" value="PHOSPHOGLYCERATE KINASE 1, CHLOROPLASTIC-RELATED"/>
    <property type="match status" value="1"/>
</dbReference>
<dbReference type="EC" id="2.7.2.3" evidence="5 13"/>
<sequence>MKTISEVSVEGKSVFVRVDFNVPISNSIVLNDFKITSALPTIKLIHSKNPKRVIIGSHLGRPKGKYSKEFSLRPVYSVLRELLRREIDVELAFCDIWDIENTHHTWILLENLRFCSAEERDDDEDASERYRDVFMKNMDIAVVDAFGCLHRECGSIQRTGLPSYSGLLVQKELDFAGRIAEESIDLMVLGGKKVSDKAKLLEFLGQRAKTLFVTGGMAFPFVKYILRKEVGSSVCEEVSKEEIESIYRSCEVHGTKIILPVDFTILQNGKVQISRSIPSEGIAMDIGPETIEILRKEVSKARAVFWNGPPGVFEEKNFSNGTRALVNALEGLKKEGKKSFCGGGETAGAIKLFGSYDGFTYVSTGGGVLMKLLSNEKLPGLDFLSKQT</sequence>
<comment type="similarity">
    <text evidence="4 13">Belongs to the phosphoglycerate kinase family.</text>
</comment>
<evidence type="ECO:0000256" key="7">
    <source>
        <dbReference type="ARBA" id="ARBA00022741"/>
    </source>
</evidence>
<keyword evidence="10" id="KW-0460">Magnesium</keyword>
<name>A0A9Q9C2W5_ENCHE</name>
<evidence type="ECO:0000313" key="15">
    <source>
        <dbReference type="EMBL" id="UTX43124.1"/>
    </source>
</evidence>
<reference evidence="15" key="1">
    <citation type="submission" date="2021-05" db="EMBL/GenBank/DDBJ databases">
        <title>Encephalitozoon hellem ATCC 50604 Complete Genome.</title>
        <authorList>
            <person name="Mascarenhas dos Santos A.C."/>
            <person name="Julian A.T."/>
            <person name="Pombert J.-F."/>
        </authorList>
    </citation>
    <scope>NUCLEOTIDE SEQUENCE</scope>
    <source>
        <strain evidence="15">ATCC 50604</strain>
    </source>
</reference>
<comment type="pathway">
    <text evidence="3">Carbohydrate degradation; glycolysis; pyruvate from D-glyceraldehyde 3-phosphate: step 2/5.</text>
</comment>
<dbReference type="SUPFAM" id="SSF53748">
    <property type="entry name" value="Phosphoglycerate kinase"/>
    <property type="match status" value="1"/>
</dbReference>
<evidence type="ECO:0000256" key="8">
    <source>
        <dbReference type="ARBA" id="ARBA00022777"/>
    </source>
</evidence>
<evidence type="ECO:0000313" key="18">
    <source>
        <dbReference type="Proteomes" id="UP001217963"/>
    </source>
</evidence>
<feature type="binding site" evidence="12">
    <location>
        <position position="197"/>
    </location>
    <ligand>
        <name>ATP</name>
        <dbReference type="ChEBI" id="CHEBI:30616"/>
    </ligand>
</feature>
<dbReference type="InterPro" id="IPR036043">
    <property type="entry name" value="Phosphoglycerate_kinase_sf"/>
</dbReference>
<evidence type="ECO:0000256" key="9">
    <source>
        <dbReference type="ARBA" id="ARBA00022840"/>
    </source>
</evidence>
<evidence type="ECO:0000256" key="3">
    <source>
        <dbReference type="ARBA" id="ARBA00004838"/>
    </source>
</evidence>
<dbReference type="EMBL" id="CP075151">
    <property type="protein sequence ID" value="UTX43124.1"/>
    <property type="molecule type" value="Genomic_DNA"/>
</dbReference>
<reference evidence="16 18" key="2">
    <citation type="submission" date="2023-02" db="EMBL/GenBank/DDBJ databases">
        <title>Encephalitozoon hellem ATCC 50451 complete genome.</title>
        <authorList>
            <person name="Mascarenhas dos Santos A.C."/>
            <person name="Julian A.T."/>
            <person name="Pombert J.-F."/>
        </authorList>
    </citation>
    <scope>NUCLEOTIDE SEQUENCE [LARGE SCALE GENOMIC DNA]</scope>
    <source>
        <strain evidence="16 18">ATCC 50451</strain>
    </source>
</reference>
<keyword evidence="7" id="KW-0547">Nucleotide-binding</keyword>
<evidence type="ECO:0000256" key="1">
    <source>
        <dbReference type="ARBA" id="ARBA00000642"/>
    </source>
</evidence>
<dbReference type="InterPro" id="IPR015824">
    <property type="entry name" value="Phosphoglycerate_kinase_N"/>
</dbReference>
<gene>
    <name evidence="15" type="ORF">GPU96_05g08630</name>
    <name evidence="16" type="ORF">PFJ87_05g00490</name>
</gene>
<feature type="binding site" evidence="12">
    <location>
        <position position="314"/>
    </location>
    <ligand>
        <name>ATP</name>
        <dbReference type="ChEBI" id="CHEBI:30616"/>
    </ligand>
</feature>
<keyword evidence="18" id="KW-1185">Reference proteome</keyword>
<accession>A0A9Q9C2W5</accession>
<dbReference type="OrthoDB" id="275353at2759"/>
<dbReference type="Proteomes" id="UP001059546">
    <property type="component" value="Chromosome V"/>
</dbReference>
<dbReference type="Pfam" id="PF00162">
    <property type="entry name" value="PGK"/>
    <property type="match status" value="1"/>
</dbReference>
<comment type="subunit">
    <text evidence="14">Monomer.</text>
</comment>
<evidence type="ECO:0000256" key="10">
    <source>
        <dbReference type="ARBA" id="ARBA00022842"/>
    </source>
</evidence>
<dbReference type="GO" id="GO:0006094">
    <property type="term" value="P:gluconeogenesis"/>
    <property type="evidence" value="ECO:0007669"/>
    <property type="project" value="TreeGrafter"/>
</dbReference>